<dbReference type="EMBL" id="UZAU01000789">
    <property type="status" value="NOT_ANNOTATED_CDS"/>
    <property type="molecule type" value="Genomic_DNA"/>
</dbReference>
<keyword evidence="2" id="KW-1185">Reference proteome</keyword>
<evidence type="ECO:0000313" key="1">
    <source>
        <dbReference type="EnsemblPlants" id="cds.evm.model.10.113"/>
    </source>
</evidence>
<proteinExistence type="predicted"/>
<evidence type="ECO:0000313" key="2">
    <source>
        <dbReference type="Proteomes" id="UP000596661"/>
    </source>
</evidence>
<dbReference type="Gramene" id="evm.model.10.113">
    <property type="protein sequence ID" value="cds.evm.model.10.113"/>
    <property type="gene ID" value="evm.TU.10.113"/>
</dbReference>
<dbReference type="Proteomes" id="UP000596661">
    <property type="component" value="Unassembled WGS sequence"/>
</dbReference>
<protein>
    <submittedName>
        <fullName evidence="1">Uncharacterized protein</fullName>
    </submittedName>
</protein>
<reference evidence="1" key="1">
    <citation type="submission" date="2021-03" db="UniProtKB">
        <authorList>
            <consortium name="EnsemblPlants"/>
        </authorList>
    </citation>
    <scope>IDENTIFICATION</scope>
</reference>
<accession>A0A803QIK6</accession>
<dbReference type="EnsemblPlants" id="evm.model.10.113">
    <property type="protein sequence ID" value="cds.evm.model.10.113"/>
    <property type="gene ID" value="evm.TU.10.113"/>
</dbReference>
<sequence length="66" mass="7447">MDVVWAKVYRGPVVEDRVVAVEAVHHHKVAMPDMLGGVRAWVLEVSLSHWDKCRSIKPVSWEPAGE</sequence>
<organism evidence="1 2">
    <name type="scientific">Cannabis sativa</name>
    <name type="common">Hemp</name>
    <name type="synonym">Marijuana</name>
    <dbReference type="NCBI Taxonomy" id="3483"/>
    <lineage>
        <taxon>Eukaryota</taxon>
        <taxon>Viridiplantae</taxon>
        <taxon>Streptophyta</taxon>
        <taxon>Embryophyta</taxon>
        <taxon>Tracheophyta</taxon>
        <taxon>Spermatophyta</taxon>
        <taxon>Magnoliopsida</taxon>
        <taxon>eudicotyledons</taxon>
        <taxon>Gunneridae</taxon>
        <taxon>Pentapetalae</taxon>
        <taxon>rosids</taxon>
        <taxon>fabids</taxon>
        <taxon>Rosales</taxon>
        <taxon>Cannabaceae</taxon>
        <taxon>Cannabis</taxon>
    </lineage>
</organism>
<dbReference type="AlphaFoldDB" id="A0A803QIK6"/>
<name>A0A803QIK6_CANSA</name>